<comment type="caution">
    <text evidence="1">The sequence shown here is derived from an EMBL/GenBank/DDBJ whole genome shotgun (WGS) entry which is preliminary data.</text>
</comment>
<dbReference type="AlphaFoldDB" id="A0A422LZQ5"/>
<protein>
    <submittedName>
        <fullName evidence="1">Uncharacterized protein</fullName>
    </submittedName>
</protein>
<reference evidence="1 2" key="1">
    <citation type="journal article" date="2018" name="Front. Microbiol.">
        <title>Conversion of Methionine to Cysteine in Lactobacillus paracasei Depends on the Highly Mobile cysK-ctl-cysE Gene Cluster.</title>
        <authorList>
            <person name="Wuthrich D."/>
            <person name="Irmler S."/>
            <person name="Berthoud H."/>
            <person name="Guggenbuhl B."/>
            <person name="Eugster E."/>
            <person name="Bruggmann R."/>
        </authorList>
    </citation>
    <scope>NUCLEOTIDE SEQUENCE [LARGE SCALE GENOMIC DNA]</scope>
    <source>
        <strain evidence="1 2">FAM18172</strain>
    </source>
</reference>
<sequence>MKVINISGNPNTGKTTLLTMLRNQVSPLPNNRFEELTNEKRDFVGVYTIDPRISSEKSNDLGRTYKIAIITEGDSAWAIHKNLNVLEGLINHNQLETQEIKCLFFTSHRLWGKTKEDITKRLSQIFGQELDRYYYATTSVHEADSEAIWRQQKRDLMDLILKEIKFP</sequence>
<accession>A0A422LZQ5</accession>
<gene>
    <name evidence="1" type="ORF">FAM18172_03115</name>
</gene>
<proteinExistence type="predicted"/>
<dbReference type="Proteomes" id="UP000285532">
    <property type="component" value="Unassembled WGS sequence"/>
</dbReference>
<evidence type="ECO:0000313" key="2">
    <source>
        <dbReference type="Proteomes" id="UP000285532"/>
    </source>
</evidence>
<dbReference type="EMBL" id="LKFU01000169">
    <property type="protein sequence ID" value="RND79869.1"/>
    <property type="molecule type" value="Genomic_DNA"/>
</dbReference>
<organism evidence="1 2">
    <name type="scientific">Lacticaseibacillus paracasei</name>
    <name type="common">Lactobacillus paracasei</name>
    <dbReference type="NCBI Taxonomy" id="1597"/>
    <lineage>
        <taxon>Bacteria</taxon>
        <taxon>Bacillati</taxon>
        <taxon>Bacillota</taxon>
        <taxon>Bacilli</taxon>
        <taxon>Lactobacillales</taxon>
        <taxon>Lactobacillaceae</taxon>
        <taxon>Lacticaseibacillus</taxon>
    </lineage>
</organism>
<name>A0A422LZQ5_LACPA</name>
<dbReference type="RefSeq" id="WP_013368393.1">
    <property type="nucleotide sequence ID" value="NZ_CP029547.1"/>
</dbReference>
<evidence type="ECO:0000313" key="1">
    <source>
        <dbReference type="EMBL" id="RND79869.1"/>
    </source>
</evidence>